<dbReference type="STRING" id="1341181.FLJC2902T_23060"/>
<gene>
    <name evidence="1" type="ORF">FLJC2902T_23060</name>
</gene>
<name>V6SRA7_9FLAO</name>
<comment type="caution">
    <text evidence="1">The sequence shown here is derived from an EMBL/GenBank/DDBJ whole genome shotgun (WGS) entry which is preliminary data.</text>
</comment>
<dbReference type="PATRIC" id="fig|1341181.4.peg.2267"/>
<keyword evidence="2" id="KW-1185">Reference proteome</keyword>
<dbReference type="RefSeq" id="WP_023579879.1">
    <property type="nucleotide sequence ID" value="NZ_AVGG01000017.1"/>
</dbReference>
<sequence>MKNFSKYTVLVLLALLASCKEETEKPKVIYEEEKDAAAKTVAKDSSQIKIADLPIHMEGTKYLIHAIGDVRVSAERGSYGSSKTNSMSYAISNYNRFELTGYFENLKFQHIDSTALRPITDKPMQIQTATYLNTISDKSNKQILVYSVVDADTNKDGKLDANDIKALYISAISGLKFTKLSVDLQELLDWNVVEAQNRLYFRTIEDINKNGAFDENDKVHYHFVNLLSKDWTVEAYEPIK</sequence>
<dbReference type="InterPro" id="IPR018247">
    <property type="entry name" value="EF_Hand_1_Ca_BS"/>
</dbReference>
<protein>
    <recommendedName>
        <fullName evidence="3">EF-hand domain-containing protein</fullName>
    </recommendedName>
</protein>
<reference evidence="1 2" key="1">
    <citation type="submission" date="2013-08" db="EMBL/GenBank/DDBJ databases">
        <title>Flavobacterium limnosediminis JC2902 genome sequencing.</title>
        <authorList>
            <person name="Lee K."/>
            <person name="Yi H."/>
            <person name="Park S."/>
            <person name="Chun J."/>
        </authorList>
    </citation>
    <scope>NUCLEOTIDE SEQUENCE [LARGE SCALE GENOMIC DNA]</scope>
    <source>
        <strain evidence="1 2">JC2902</strain>
    </source>
</reference>
<proteinExistence type="predicted"/>
<evidence type="ECO:0000313" key="2">
    <source>
        <dbReference type="Proteomes" id="UP000018004"/>
    </source>
</evidence>
<dbReference type="EMBL" id="AVGG01000017">
    <property type="protein sequence ID" value="ESU26965.1"/>
    <property type="molecule type" value="Genomic_DNA"/>
</dbReference>
<evidence type="ECO:0008006" key="3">
    <source>
        <dbReference type="Google" id="ProtNLM"/>
    </source>
</evidence>
<dbReference type="PROSITE" id="PS00018">
    <property type="entry name" value="EF_HAND_1"/>
    <property type="match status" value="1"/>
</dbReference>
<dbReference type="AlphaFoldDB" id="V6SRA7"/>
<dbReference type="Proteomes" id="UP000018004">
    <property type="component" value="Unassembled WGS sequence"/>
</dbReference>
<organism evidence="1 2">
    <name type="scientific">Flavobacterium limnosediminis JC2902</name>
    <dbReference type="NCBI Taxonomy" id="1341181"/>
    <lineage>
        <taxon>Bacteria</taxon>
        <taxon>Pseudomonadati</taxon>
        <taxon>Bacteroidota</taxon>
        <taxon>Flavobacteriia</taxon>
        <taxon>Flavobacteriales</taxon>
        <taxon>Flavobacteriaceae</taxon>
        <taxon>Flavobacterium</taxon>
    </lineage>
</organism>
<evidence type="ECO:0000313" key="1">
    <source>
        <dbReference type="EMBL" id="ESU26965.1"/>
    </source>
</evidence>
<accession>V6SRA7</accession>
<dbReference type="PROSITE" id="PS51257">
    <property type="entry name" value="PROKAR_LIPOPROTEIN"/>
    <property type="match status" value="1"/>
</dbReference>
<dbReference type="eggNOG" id="ENOG5032TEF">
    <property type="taxonomic scope" value="Bacteria"/>
</dbReference>
<dbReference type="OrthoDB" id="997423at2"/>